<reference evidence="1" key="1">
    <citation type="submission" date="2022-04" db="EMBL/GenBank/DDBJ databases">
        <title>Hymenobacter sp. isolated from the air.</title>
        <authorList>
            <person name="Won M."/>
            <person name="Lee C.-M."/>
            <person name="Woen H.-Y."/>
            <person name="Kwon S.-W."/>
        </authorList>
    </citation>
    <scope>NUCLEOTIDE SEQUENCE</scope>
    <source>
        <strain evidence="1">5420S-77</strain>
    </source>
</reference>
<protein>
    <recommendedName>
        <fullName evidence="3">Lipoprotein</fullName>
    </recommendedName>
</protein>
<sequence length="141" mass="15096">MKTLLFLLAIWGLLGLVQCSKKDSDQVAALDQTIKLQNKQSTTVKAVGTDVQLTVTKISDSRCPSDVTCVWAGQANVNVELRDKAGTLQATDLCLGACQNDSATVTLDTVPYWLTLTAVDPYPVSSAPSPTQTAALRLTRQ</sequence>
<organism evidence="1 2">
    <name type="scientific">Hymenobacter volaticus</name>
    <dbReference type="NCBI Taxonomy" id="2932254"/>
    <lineage>
        <taxon>Bacteria</taxon>
        <taxon>Pseudomonadati</taxon>
        <taxon>Bacteroidota</taxon>
        <taxon>Cytophagia</taxon>
        <taxon>Cytophagales</taxon>
        <taxon>Hymenobacteraceae</taxon>
        <taxon>Hymenobacter</taxon>
    </lineage>
</organism>
<dbReference type="RefSeq" id="WP_245119724.1">
    <property type="nucleotide sequence ID" value="NZ_CP095061.1"/>
</dbReference>
<accession>A0ABY4G4C4</accession>
<evidence type="ECO:0000313" key="1">
    <source>
        <dbReference type="EMBL" id="UOQ65744.1"/>
    </source>
</evidence>
<dbReference type="Proteomes" id="UP000830401">
    <property type="component" value="Chromosome"/>
</dbReference>
<proteinExistence type="predicted"/>
<dbReference type="EMBL" id="CP095061">
    <property type="protein sequence ID" value="UOQ65744.1"/>
    <property type="molecule type" value="Genomic_DNA"/>
</dbReference>
<keyword evidence="2" id="KW-1185">Reference proteome</keyword>
<evidence type="ECO:0000313" key="2">
    <source>
        <dbReference type="Proteomes" id="UP000830401"/>
    </source>
</evidence>
<gene>
    <name evidence="1" type="ORF">MUN86_19780</name>
</gene>
<evidence type="ECO:0008006" key="3">
    <source>
        <dbReference type="Google" id="ProtNLM"/>
    </source>
</evidence>
<name>A0ABY4G4C4_9BACT</name>